<dbReference type="GO" id="GO:0044550">
    <property type="term" value="P:secondary metabolite biosynthetic process"/>
    <property type="evidence" value="ECO:0007669"/>
    <property type="project" value="TreeGrafter"/>
</dbReference>
<dbReference type="GO" id="GO:0004315">
    <property type="term" value="F:3-oxoacyl-[acyl-carrier-protein] synthase activity"/>
    <property type="evidence" value="ECO:0007669"/>
    <property type="project" value="InterPro"/>
</dbReference>
<evidence type="ECO:0000256" key="8">
    <source>
        <dbReference type="ARBA" id="ARBA00023315"/>
    </source>
</evidence>
<dbReference type="InterPro" id="IPR013751">
    <property type="entry name" value="ACP_syn_III_N"/>
</dbReference>
<dbReference type="PANTHER" id="PTHR34069">
    <property type="entry name" value="3-OXOACYL-[ACYL-CARRIER-PROTEIN] SYNTHASE 3"/>
    <property type="match status" value="1"/>
</dbReference>
<dbReference type="RefSeq" id="WP_197931963.1">
    <property type="nucleotide sequence ID" value="NZ_CP065682.1"/>
</dbReference>
<comment type="catalytic activity">
    <reaction evidence="9">
        <text>malonyl-[ACP] + acetyl-CoA + H(+) = 3-oxobutanoyl-[ACP] + CO2 + CoA</text>
        <dbReference type="Rhea" id="RHEA:12080"/>
        <dbReference type="Rhea" id="RHEA-COMP:9623"/>
        <dbReference type="Rhea" id="RHEA-COMP:9625"/>
        <dbReference type="ChEBI" id="CHEBI:15378"/>
        <dbReference type="ChEBI" id="CHEBI:16526"/>
        <dbReference type="ChEBI" id="CHEBI:57287"/>
        <dbReference type="ChEBI" id="CHEBI:57288"/>
        <dbReference type="ChEBI" id="CHEBI:78449"/>
        <dbReference type="ChEBI" id="CHEBI:78450"/>
        <dbReference type="EC" id="2.3.1.180"/>
    </reaction>
</comment>
<keyword evidence="3 9" id="KW-0444">Lipid biosynthesis</keyword>
<dbReference type="CDD" id="cd00830">
    <property type="entry name" value="KAS_III"/>
    <property type="match status" value="1"/>
</dbReference>
<dbReference type="InterPro" id="IPR004655">
    <property type="entry name" value="FabH"/>
</dbReference>
<dbReference type="KEGG" id="bcau:I6G59_16795"/>
<dbReference type="AlphaFoldDB" id="A0A7T2WPW4"/>
<evidence type="ECO:0000256" key="4">
    <source>
        <dbReference type="ARBA" id="ARBA00022679"/>
    </source>
</evidence>
<keyword evidence="6 9" id="KW-0443">Lipid metabolism</keyword>
<gene>
    <name evidence="9" type="primary">fabH</name>
    <name evidence="12" type="ORF">I6G59_16795</name>
</gene>
<dbReference type="EMBL" id="CP065682">
    <property type="protein sequence ID" value="QPS33560.1"/>
    <property type="molecule type" value="Genomic_DNA"/>
</dbReference>
<keyword evidence="7 9" id="KW-0275">Fatty acid biosynthesis</keyword>
<dbReference type="NCBIfam" id="TIGR00747">
    <property type="entry name" value="fabH"/>
    <property type="match status" value="1"/>
</dbReference>
<evidence type="ECO:0000259" key="10">
    <source>
        <dbReference type="Pfam" id="PF08541"/>
    </source>
</evidence>
<dbReference type="NCBIfam" id="NF006829">
    <property type="entry name" value="PRK09352.1"/>
    <property type="match status" value="1"/>
</dbReference>
<comment type="function">
    <text evidence="9">Catalyzes the condensation reaction of fatty acid synthesis by the addition to an acyl acceptor of two carbons from malonyl-ACP. Catalyzes the first condensation reaction which initiates fatty acid synthesis and may therefore play a role in governing the total rate of fatty acid production. Possesses both acetoacetyl-ACP synthase and acetyl transacylase activities. Its substrate specificity determines the biosynthesis of branched-chain and/or straight-chain of fatty acids.</text>
</comment>
<dbReference type="UniPathway" id="UPA00094"/>
<dbReference type="InterPro" id="IPR016039">
    <property type="entry name" value="Thiolase-like"/>
</dbReference>
<dbReference type="Pfam" id="PF08545">
    <property type="entry name" value="ACP_syn_III"/>
    <property type="match status" value="1"/>
</dbReference>
<keyword evidence="2 9" id="KW-0963">Cytoplasm</keyword>
<evidence type="ECO:0000259" key="11">
    <source>
        <dbReference type="Pfam" id="PF08545"/>
    </source>
</evidence>
<dbReference type="GO" id="GO:0033818">
    <property type="term" value="F:beta-ketoacyl-acyl-carrier-protein synthase III activity"/>
    <property type="evidence" value="ECO:0007669"/>
    <property type="project" value="UniProtKB-UniRule"/>
</dbReference>
<dbReference type="SUPFAM" id="SSF53901">
    <property type="entry name" value="Thiolase-like"/>
    <property type="match status" value="1"/>
</dbReference>
<proteinExistence type="inferred from homology"/>
<evidence type="ECO:0000256" key="5">
    <source>
        <dbReference type="ARBA" id="ARBA00022832"/>
    </source>
</evidence>
<feature type="active site" evidence="9">
    <location>
        <position position="112"/>
    </location>
</feature>
<reference evidence="12 13" key="1">
    <citation type="submission" date="2020-12" db="EMBL/GenBank/DDBJ databases">
        <title>FDA dAtabase for Regulatory Grade micrObial Sequences (FDA-ARGOS): Supporting development and validation of Infectious Disease Dx tests.</title>
        <authorList>
            <person name="Sproer C."/>
            <person name="Gronow S."/>
            <person name="Severitt S."/>
            <person name="Schroder I."/>
            <person name="Tallon L."/>
            <person name="Sadzewicz L."/>
            <person name="Zhao X."/>
            <person name="Boylan J."/>
            <person name="Ott S."/>
            <person name="Bowen H."/>
            <person name="Vavikolanu K."/>
            <person name="Mehta A."/>
            <person name="Aluvathingal J."/>
            <person name="Nadendla S."/>
            <person name="Lowell S."/>
            <person name="Myers T."/>
            <person name="Yan Y."/>
            <person name="Sichtig H."/>
        </authorList>
    </citation>
    <scope>NUCLEOTIDE SEQUENCE [LARGE SCALE GENOMIC DNA]</scope>
    <source>
        <strain evidence="12 13">FDAARGOS_902</strain>
    </source>
</reference>
<evidence type="ECO:0000256" key="6">
    <source>
        <dbReference type="ARBA" id="ARBA00023098"/>
    </source>
</evidence>
<keyword evidence="4 9" id="KW-0808">Transferase</keyword>
<accession>A0A7T2WPW4</accession>
<evidence type="ECO:0000256" key="9">
    <source>
        <dbReference type="HAMAP-Rule" id="MF_01815"/>
    </source>
</evidence>
<evidence type="ECO:0000313" key="12">
    <source>
        <dbReference type="EMBL" id="QPS33560.1"/>
    </source>
</evidence>
<dbReference type="HAMAP" id="MF_01815">
    <property type="entry name" value="FabH"/>
    <property type="match status" value="1"/>
</dbReference>
<feature type="region of interest" description="ACP-binding" evidence="9">
    <location>
        <begin position="252"/>
        <end position="256"/>
    </location>
</feature>
<dbReference type="Gene3D" id="3.40.47.10">
    <property type="match status" value="1"/>
</dbReference>
<dbReference type="InterPro" id="IPR013747">
    <property type="entry name" value="ACP_syn_III_C"/>
</dbReference>
<dbReference type="GO" id="GO:0006633">
    <property type="term" value="P:fatty acid biosynthetic process"/>
    <property type="evidence" value="ECO:0007669"/>
    <property type="project" value="UniProtKB-UniRule"/>
</dbReference>
<name>A0A7T2WPW4_9MICO</name>
<evidence type="ECO:0000256" key="1">
    <source>
        <dbReference type="ARBA" id="ARBA00008642"/>
    </source>
</evidence>
<comment type="subcellular location">
    <subcellularLocation>
        <location evidence="9">Cytoplasm</location>
    </subcellularLocation>
</comment>
<organism evidence="12 13">
    <name type="scientific">Brevibacterium casei</name>
    <dbReference type="NCBI Taxonomy" id="33889"/>
    <lineage>
        <taxon>Bacteria</taxon>
        <taxon>Bacillati</taxon>
        <taxon>Actinomycetota</taxon>
        <taxon>Actinomycetes</taxon>
        <taxon>Micrococcales</taxon>
        <taxon>Brevibacteriaceae</taxon>
        <taxon>Brevibacterium</taxon>
    </lineage>
</organism>
<protein>
    <recommendedName>
        <fullName evidence="9">Beta-ketoacyl-[acyl-carrier-protein] synthase III</fullName>
        <shortName evidence="9">Beta-ketoacyl-ACP synthase III</shortName>
        <shortName evidence="9">KAS III</shortName>
        <ecNumber evidence="9">2.3.1.180</ecNumber>
    </recommendedName>
    <alternativeName>
        <fullName evidence="9">3-oxoacyl-[acyl-carrier-protein] synthase 3</fullName>
    </alternativeName>
    <alternativeName>
        <fullName evidence="9">3-oxoacyl-[acyl-carrier-protein] synthase III</fullName>
    </alternativeName>
</protein>
<dbReference type="EC" id="2.3.1.180" evidence="9"/>
<comment type="pathway">
    <text evidence="9">Lipid metabolism; fatty acid biosynthesis.</text>
</comment>
<keyword evidence="5 9" id="KW-0276">Fatty acid metabolism</keyword>
<feature type="domain" description="Beta-ketoacyl-[acyl-carrier-protein] synthase III C-terminal" evidence="10">
    <location>
        <begin position="235"/>
        <end position="322"/>
    </location>
</feature>
<feature type="active site" evidence="9">
    <location>
        <position position="281"/>
    </location>
</feature>
<feature type="active site" evidence="9">
    <location>
        <position position="251"/>
    </location>
</feature>
<comment type="domain">
    <text evidence="9">The last Arg residue of the ACP-binding site is essential for the weak association between ACP/AcpP and FabH.</text>
</comment>
<evidence type="ECO:0000256" key="2">
    <source>
        <dbReference type="ARBA" id="ARBA00022490"/>
    </source>
</evidence>
<feature type="domain" description="Beta-ketoacyl-[acyl-carrier-protein] synthase III N-terminal" evidence="11">
    <location>
        <begin position="106"/>
        <end position="186"/>
    </location>
</feature>
<keyword evidence="8 9" id="KW-0012">Acyltransferase</keyword>
<dbReference type="PANTHER" id="PTHR34069:SF2">
    <property type="entry name" value="BETA-KETOACYL-[ACYL-CARRIER-PROTEIN] SYNTHASE III"/>
    <property type="match status" value="1"/>
</dbReference>
<keyword evidence="9" id="KW-0511">Multifunctional enzyme</keyword>
<dbReference type="Proteomes" id="UP000594979">
    <property type="component" value="Chromosome"/>
</dbReference>
<comment type="similarity">
    <text evidence="1 9">Belongs to the thiolase-like superfamily. FabH family.</text>
</comment>
<sequence>MTRTAVITATGSAVPAHVETNDMLAQRLDTSDEWIRQRTGIGQRYVATTETTADLAVAAGKQALDALGDGPEIDQLILATTTPDRACPAVAPEVAHRLGLGSIPAYDVAAVCSGFLFALRIARDAILAGTSQRILVIASETFTRLLDPNDRATVAIFGDGAGAVIVESGDLASPGAVHDIRLRSDGGLADLITANGNPTRLNPLDVTHDPYFHMQGQAVFLHAVLNMEEITRQSLDAVGWDAESIAHFVGHQANARILHAVADRLEVDAAKVNLHLEHVGNTAGASIPLALDDALRSGRIQPGERIAMASFGGGATWGAAAITAPSMTSPTNPS</sequence>
<dbReference type="GO" id="GO:0005737">
    <property type="term" value="C:cytoplasm"/>
    <property type="evidence" value="ECO:0007669"/>
    <property type="project" value="UniProtKB-SubCell"/>
</dbReference>
<evidence type="ECO:0000256" key="7">
    <source>
        <dbReference type="ARBA" id="ARBA00023160"/>
    </source>
</evidence>
<dbReference type="Pfam" id="PF08541">
    <property type="entry name" value="ACP_syn_III_C"/>
    <property type="match status" value="1"/>
</dbReference>
<evidence type="ECO:0000313" key="13">
    <source>
        <dbReference type="Proteomes" id="UP000594979"/>
    </source>
</evidence>
<comment type="subunit">
    <text evidence="9">Homodimer.</text>
</comment>
<evidence type="ECO:0000256" key="3">
    <source>
        <dbReference type="ARBA" id="ARBA00022516"/>
    </source>
</evidence>